<protein>
    <recommendedName>
        <fullName evidence="9">Dof zinc finger protein</fullName>
    </recommendedName>
</protein>
<keyword evidence="6 9" id="KW-0804">Transcription</keyword>
<evidence type="ECO:0000259" key="11">
    <source>
        <dbReference type="PROSITE" id="PS50884"/>
    </source>
</evidence>
<organism evidence="12 13">
    <name type="scientific">Zingiber officinale</name>
    <name type="common">Ginger</name>
    <name type="synonym">Amomum zingiber</name>
    <dbReference type="NCBI Taxonomy" id="94328"/>
    <lineage>
        <taxon>Eukaryota</taxon>
        <taxon>Viridiplantae</taxon>
        <taxon>Streptophyta</taxon>
        <taxon>Embryophyta</taxon>
        <taxon>Tracheophyta</taxon>
        <taxon>Spermatophyta</taxon>
        <taxon>Magnoliopsida</taxon>
        <taxon>Liliopsida</taxon>
        <taxon>Zingiberales</taxon>
        <taxon>Zingiberaceae</taxon>
        <taxon>Zingiber</taxon>
    </lineage>
</organism>
<gene>
    <name evidence="12" type="ORF">ZIOFF_042436</name>
</gene>
<evidence type="ECO:0000256" key="9">
    <source>
        <dbReference type="RuleBase" id="RU369094"/>
    </source>
</evidence>
<evidence type="ECO:0000256" key="3">
    <source>
        <dbReference type="ARBA" id="ARBA00022833"/>
    </source>
</evidence>
<keyword evidence="7 8" id="KW-0539">Nucleus</keyword>
<dbReference type="GO" id="GO:0008270">
    <property type="term" value="F:zinc ion binding"/>
    <property type="evidence" value="ECO:0007669"/>
    <property type="project" value="UniProtKB-KW"/>
</dbReference>
<dbReference type="Proteomes" id="UP000734854">
    <property type="component" value="Unassembled WGS sequence"/>
</dbReference>
<evidence type="ECO:0000256" key="5">
    <source>
        <dbReference type="ARBA" id="ARBA00023125"/>
    </source>
</evidence>
<dbReference type="PANTHER" id="PTHR31992">
    <property type="entry name" value="DOF ZINC FINGER PROTEIN DOF1.4-RELATED"/>
    <property type="match status" value="1"/>
</dbReference>
<feature type="compositionally biased region" description="Low complexity" evidence="10">
    <location>
        <begin position="195"/>
        <end position="206"/>
    </location>
</feature>
<evidence type="ECO:0000256" key="7">
    <source>
        <dbReference type="ARBA" id="ARBA00023242"/>
    </source>
</evidence>
<dbReference type="PROSITE" id="PS01361">
    <property type="entry name" value="ZF_DOF_1"/>
    <property type="match status" value="1"/>
</dbReference>
<keyword evidence="13" id="KW-1185">Reference proteome</keyword>
<reference evidence="12 13" key="1">
    <citation type="submission" date="2020-08" db="EMBL/GenBank/DDBJ databases">
        <title>Plant Genome Project.</title>
        <authorList>
            <person name="Zhang R.-G."/>
        </authorList>
    </citation>
    <scope>NUCLEOTIDE SEQUENCE [LARGE SCALE GENOMIC DNA]</scope>
    <source>
        <tissue evidence="12">Rhizome</tissue>
    </source>
</reference>
<feature type="domain" description="Dof-type" evidence="11">
    <location>
        <begin position="140"/>
        <end position="194"/>
    </location>
</feature>
<dbReference type="PANTHER" id="PTHR31992:SF141">
    <property type="entry name" value="DOF ZINC FINGER PROTEIN DOF1.4"/>
    <property type="match status" value="1"/>
</dbReference>
<dbReference type="EMBL" id="JACMSC010000012">
    <property type="protein sequence ID" value="KAG6494675.1"/>
    <property type="molecule type" value="Genomic_DNA"/>
</dbReference>
<dbReference type="GO" id="GO:0003700">
    <property type="term" value="F:DNA-binding transcription factor activity"/>
    <property type="evidence" value="ECO:0007669"/>
    <property type="project" value="UniProtKB-UniRule"/>
</dbReference>
<keyword evidence="4 9" id="KW-0805">Transcription regulation</keyword>
<comment type="function">
    <text evidence="9">Transcription factor that binds specifically to a 5'-AA[AG]G-3' consensus core sequence.</text>
</comment>
<sequence length="335" mass="37143">MCDSRLEKTGCAIPIDWDVRFLKFRCVIQEVGPITEHRRIRPADGGGALASWLREPRRAFAAYFALIAASRDGETWPFARRLFPDRIAYRHKPLQNSSKIAFCSKRSDLCTNPHRTNPAMLRNPAKGLLSPPFAEPEEHLRCPRCDSTDTKFCYFNNYNLSQPRHFCKSCRRYWTKGGALRNVPVGGGTHKNSKRSTTSSSSSVPNSKRHHRSKAELISALYPSLEVDPRLIGGVPNYASTSAVGAHGPELQSSIGDAAFESMSLQAALSNCNNLWGFQVDSECRDGAWPDLSTYINPGSGLQGSEITGNQLAFSFVSELQFHVEVLDELGSFAD</sequence>
<dbReference type="GO" id="GO:0005634">
    <property type="term" value="C:nucleus"/>
    <property type="evidence" value="ECO:0007669"/>
    <property type="project" value="UniProtKB-SubCell"/>
</dbReference>
<evidence type="ECO:0000313" key="13">
    <source>
        <dbReference type="Proteomes" id="UP000734854"/>
    </source>
</evidence>
<evidence type="ECO:0000256" key="1">
    <source>
        <dbReference type="ARBA" id="ARBA00022723"/>
    </source>
</evidence>
<dbReference type="InterPro" id="IPR045174">
    <property type="entry name" value="Dof"/>
</dbReference>
<dbReference type="GO" id="GO:0003677">
    <property type="term" value="F:DNA binding"/>
    <property type="evidence" value="ECO:0007669"/>
    <property type="project" value="UniProtKB-UniRule"/>
</dbReference>
<comment type="caution">
    <text evidence="12">The sequence shown here is derived from an EMBL/GenBank/DDBJ whole genome shotgun (WGS) entry which is preliminary data.</text>
</comment>
<dbReference type="AlphaFoldDB" id="A0A8J5FRN2"/>
<dbReference type="Pfam" id="PF02701">
    <property type="entry name" value="Zn_ribbon_Dof"/>
    <property type="match status" value="1"/>
</dbReference>
<keyword evidence="5 8" id="KW-0238">DNA-binding</keyword>
<keyword evidence="2 8" id="KW-0863">Zinc-finger</keyword>
<feature type="region of interest" description="Disordered" evidence="10">
    <location>
        <begin position="184"/>
        <end position="212"/>
    </location>
</feature>
<comment type="subcellular location">
    <subcellularLocation>
        <location evidence="8 9">Nucleus</location>
    </subcellularLocation>
</comment>
<evidence type="ECO:0000256" key="4">
    <source>
        <dbReference type="ARBA" id="ARBA00023015"/>
    </source>
</evidence>
<keyword evidence="1 9" id="KW-0479">Metal-binding</keyword>
<evidence type="ECO:0000313" key="12">
    <source>
        <dbReference type="EMBL" id="KAG6494675.1"/>
    </source>
</evidence>
<keyword evidence="3 9" id="KW-0862">Zinc</keyword>
<dbReference type="InterPro" id="IPR003851">
    <property type="entry name" value="Znf_Dof"/>
</dbReference>
<evidence type="ECO:0000256" key="10">
    <source>
        <dbReference type="SAM" id="MobiDB-lite"/>
    </source>
</evidence>
<name>A0A8J5FRN2_ZINOF</name>
<evidence type="ECO:0000256" key="8">
    <source>
        <dbReference type="PROSITE-ProRule" id="PRU00071"/>
    </source>
</evidence>
<proteinExistence type="predicted"/>
<dbReference type="PROSITE" id="PS50884">
    <property type="entry name" value="ZF_DOF_2"/>
    <property type="match status" value="1"/>
</dbReference>
<accession>A0A8J5FRN2</accession>
<evidence type="ECO:0000256" key="6">
    <source>
        <dbReference type="ARBA" id="ARBA00023163"/>
    </source>
</evidence>
<evidence type="ECO:0000256" key="2">
    <source>
        <dbReference type="ARBA" id="ARBA00022771"/>
    </source>
</evidence>